<organism evidence="2 3">
    <name type="scientific">Coraliomargarita algicola</name>
    <dbReference type="NCBI Taxonomy" id="3092156"/>
    <lineage>
        <taxon>Bacteria</taxon>
        <taxon>Pseudomonadati</taxon>
        <taxon>Verrucomicrobiota</taxon>
        <taxon>Opitutia</taxon>
        <taxon>Puniceicoccales</taxon>
        <taxon>Coraliomargaritaceae</taxon>
        <taxon>Coraliomargarita</taxon>
    </lineage>
</organism>
<evidence type="ECO:0000313" key="2">
    <source>
        <dbReference type="EMBL" id="WPJ97530.1"/>
    </source>
</evidence>
<sequence length="711" mass="80887">MISPEEFKKACGKFDLKKCKSLLDGVSIDEKTLIPTFIEKHVRLSGCLIKKSHSKEKQALQQKFITYCRSEISKSNDSKLISRFDQHIIEAAIVERGYQEILKTLKETPAGKLPPNDQVWAAIGRAVREIQLVLEQSTGAFSANEGILDVMSPVITGADGERHNPDSIINNVTHALGDTILMLAYENGWISNQKLVIPNIVMSDEDSLLKSGTTAYLGMVWKVLKTSEEQLRYFGGELNPGRIKALDHKQTQQDIEAFIFDLESEDALIEEIANERLKRAQLSYAMSLEFETDAYDKISKSTSKVPLAPNGYISRDEILTFLTIGDLFCYPVESDKEIFNGLSLKHWIRGYAVLKEKLLKKDESSPLELRTFTTTELTEVLEQYGLSSKQANNFIETLRFSPSRNDLFNTPLLRGSDDAWHFFAPAYVGANLSEIIISLLSANGIQIKSKGKQFEKNTLDLLTEHGLNAKTFNYTLGDEQFECDAVFIWNEKLFVVECKNYGLSGMNTISSYYFSLKMKDARKQVQRISRQLNENSEIVKRHLGENAKWSETVSIVLNAMPWSVGKVDGTYFYDSSALRKFFNEGHVSFEMPIRLNDKVVVKRRHKVSLWAGEEPTSHDFLHQLNNPIQVEALKGEWEWGFDPQLPLLSKNLAIVRPFWKRKDPDHRRTLKAYGLSDQEISDLLENFNEVHANAMKLKAKYSDECKKDGEE</sequence>
<dbReference type="Proteomes" id="UP001324993">
    <property type="component" value="Chromosome"/>
</dbReference>
<name>A0ABZ0RMS9_9BACT</name>
<dbReference type="RefSeq" id="WP_319834372.1">
    <property type="nucleotide sequence ID" value="NZ_CP138858.1"/>
</dbReference>
<reference evidence="2 3" key="1">
    <citation type="submission" date="2023-11" db="EMBL/GenBank/DDBJ databases">
        <title>Coraliomargarita sp. nov., isolated from marine algae.</title>
        <authorList>
            <person name="Lee J.K."/>
            <person name="Baek J.H."/>
            <person name="Kim J.M."/>
            <person name="Choi D.G."/>
            <person name="Jeon C.O."/>
        </authorList>
    </citation>
    <scope>NUCLEOTIDE SEQUENCE [LARGE SCALE GENOMIC DNA]</scope>
    <source>
        <strain evidence="2 3">J2-16</strain>
    </source>
</reference>
<evidence type="ECO:0000313" key="3">
    <source>
        <dbReference type="Proteomes" id="UP001324993"/>
    </source>
</evidence>
<dbReference type="InterPro" id="IPR011528">
    <property type="entry name" value="NERD"/>
</dbReference>
<feature type="domain" description="NERD" evidence="1">
    <location>
        <begin position="450"/>
        <end position="543"/>
    </location>
</feature>
<proteinExistence type="predicted"/>
<protein>
    <submittedName>
        <fullName evidence="2">NERD domain-containing protein</fullName>
    </submittedName>
</protein>
<accession>A0ABZ0RMS9</accession>
<gene>
    <name evidence="2" type="ORF">SH580_07380</name>
</gene>
<dbReference type="InterPro" id="IPR011335">
    <property type="entry name" value="Restrct_endonuc-II-like"/>
</dbReference>
<evidence type="ECO:0000259" key="1">
    <source>
        <dbReference type="Pfam" id="PF08378"/>
    </source>
</evidence>
<keyword evidence="3" id="KW-1185">Reference proteome</keyword>
<dbReference type="EMBL" id="CP138858">
    <property type="protein sequence ID" value="WPJ97530.1"/>
    <property type="molecule type" value="Genomic_DNA"/>
</dbReference>
<dbReference type="Pfam" id="PF08378">
    <property type="entry name" value="NERD"/>
    <property type="match status" value="1"/>
</dbReference>
<dbReference type="SUPFAM" id="SSF52980">
    <property type="entry name" value="Restriction endonuclease-like"/>
    <property type="match status" value="1"/>
</dbReference>